<dbReference type="InterPro" id="IPR039425">
    <property type="entry name" value="RNA_pol_sigma-70-like"/>
</dbReference>
<dbReference type="PATRIC" id="fig|1543721.4.peg.2540"/>
<dbReference type="InterPro" id="IPR007627">
    <property type="entry name" value="RNA_pol_sigma70_r2"/>
</dbReference>
<proteinExistence type="inferred from homology"/>
<dbReference type="Proteomes" id="UP000034410">
    <property type="component" value="Chromosome"/>
</dbReference>
<dbReference type="NCBIfam" id="NF009170">
    <property type="entry name" value="PRK12517.1"/>
    <property type="match status" value="1"/>
</dbReference>
<gene>
    <name evidence="7" type="ORF">AAY24_12280</name>
</gene>
<evidence type="ECO:0000256" key="3">
    <source>
        <dbReference type="ARBA" id="ARBA00023082"/>
    </source>
</evidence>
<reference evidence="7 8" key="1">
    <citation type="journal article" date="2015" name="Genome Announc.">
        <title>Complete Genome Sequence of Sedimenticola thiotaurini Strain SIP-G1, a Polyphosphate- and Polyhydroxyalkanoate-Accumulating Sulfur-Oxidizing Gammaproteobacterium Isolated from Salt Marsh Sediments.</title>
        <authorList>
            <person name="Flood B.E."/>
            <person name="Jones D.S."/>
            <person name="Bailey J.V."/>
        </authorList>
    </citation>
    <scope>NUCLEOTIDE SEQUENCE [LARGE SCALE GENOMIC DNA]</scope>
    <source>
        <strain evidence="7 8">SIP-G1</strain>
    </source>
</reference>
<dbReference type="KEGG" id="seds:AAY24_12280"/>
<dbReference type="Pfam" id="PF08281">
    <property type="entry name" value="Sigma70_r4_2"/>
    <property type="match status" value="1"/>
</dbReference>
<protein>
    <recommendedName>
        <fullName evidence="9">Sigma-70 family RNA polymerase sigma factor</fullName>
    </recommendedName>
</protein>
<keyword evidence="4" id="KW-0804">Transcription</keyword>
<keyword evidence="3" id="KW-0731">Sigma factor</keyword>
<dbReference type="CDD" id="cd06171">
    <property type="entry name" value="Sigma70_r4"/>
    <property type="match status" value="1"/>
</dbReference>
<dbReference type="InterPro" id="IPR013324">
    <property type="entry name" value="RNA_pol_sigma_r3/r4-like"/>
</dbReference>
<dbReference type="NCBIfam" id="TIGR02937">
    <property type="entry name" value="sigma70-ECF"/>
    <property type="match status" value="1"/>
</dbReference>
<keyword evidence="2" id="KW-0805">Transcription regulation</keyword>
<dbReference type="SUPFAM" id="SSF88659">
    <property type="entry name" value="Sigma3 and sigma4 domains of RNA polymerase sigma factors"/>
    <property type="match status" value="1"/>
</dbReference>
<evidence type="ECO:0000256" key="1">
    <source>
        <dbReference type="ARBA" id="ARBA00010641"/>
    </source>
</evidence>
<dbReference type="InterPro" id="IPR014284">
    <property type="entry name" value="RNA_pol_sigma-70_dom"/>
</dbReference>
<keyword evidence="8" id="KW-1185">Reference proteome</keyword>
<evidence type="ECO:0000313" key="7">
    <source>
        <dbReference type="EMBL" id="AKH20998.1"/>
    </source>
</evidence>
<name>A0A0F7K239_9GAMM</name>
<dbReference type="PANTHER" id="PTHR43133:SF51">
    <property type="entry name" value="RNA POLYMERASE SIGMA FACTOR"/>
    <property type="match status" value="1"/>
</dbReference>
<evidence type="ECO:0000259" key="5">
    <source>
        <dbReference type="Pfam" id="PF04542"/>
    </source>
</evidence>
<dbReference type="OrthoDB" id="9803470at2"/>
<dbReference type="AlphaFoldDB" id="A0A0F7K239"/>
<dbReference type="SUPFAM" id="SSF88946">
    <property type="entry name" value="Sigma2 domain of RNA polymerase sigma factors"/>
    <property type="match status" value="1"/>
</dbReference>
<dbReference type="GO" id="GO:0016987">
    <property type="term" value="F:sigma factor activity"/>
    <property type="evidence" value="ECO:0007669"/>
    <property type="project" value="UniProtKB-KW"/>
</dbReference>
<evidence type="ECO:0000256" key="4">
    <source>
        <dbReference type="ARBA" id="ARBA00023163"/>
    </source>
</evidence>
<dbReference type="GO" id="GO:0003677">
    <property type="term" value="F:DNA binding"/>
    <property type="evidence" value="ECO:0007669"/>
    <property type="project" value="InterPro"/>
</dbReference>
<feature type="domain" description="RNA polymerase sigma-70 region 2" evidence="5">
    <location>
        <begin position="31"/>
        <end position="94"/>
    </location>
</feature>
<dbReference type="EMBL" id="CP011412">
    <property type="protein sequence ID" value="AKH20998.1"/>
    <property type="molecule type" value="Genomic_DNA"/>
</dbReference>
<dbReference type="InterPro" id="IPR036388">
    <property type="entry name" value="WH-like_DNA-bd_sf"/>
</dbReference>
<accession>A0A0F7K239</accession>
<dbReference type="PANTHER" id="PTHR43133">
    <property type="entry name" value="RNA POLYMERASE ECF-TYPE SIGMA FACTO"/>
    <property type="match status" value="1"/>
</dbReference>
<feature type="domain" description="RNA polymerase sigma factor 70 region 4 type 2" evidence="6">
    <location>
        <begin position="121"/>
        <end position="171"/>
    </location>
</feature>
<evidence type="ECO:0000256" key="2">
    <source>
        <dbReference type="ARBA" id="ARBA00023015"/>
    </source>
</evidence>
<evidence type="ECO:0000259" key="6">
    <source>
        <dbReference type="Pfam" id="PF08281"/>
    </source>
</evidence>
<dbReference type="Gene3D" id="1.10.10.10">
    <property type="entry name" value="Winged helix-like DNA-binding domain superfamily/Winged helix DNA-binding domain"/>
    <property type="match status" value="1"/>
</dbReference>
<evidence type="ECO:0008006" key="9">
    <source>
        <dbReference type="Google" id="ProtNLM"/>
    </source>
</evidence>
<dbReference type="InterPro" id="IPR013325">
    <property type="entry name" value="RNA_pol_sigma_r2"/>
</dbReference>
<organism evidence="7 8">
    <name type="scientific">Sedimenticola thiotaurini</name>
    <dbReference type="NCBI Taxonomy" id="1543721"/>
    <lineage>
        <taxon>Bacteria</taxon>
        <taxon>Pseudomonadati</taxon>
        <taxon>Pseudomonadota</taxon>
        <taxon>Gammaproteobacteria</taxon>
        <taxon>Chromatiales</taxon>
        <taxon>Sedimenticolaceae</taxon>
        <taxon>Sedimenticola</taxon>
    </lineage>
</organism>
<dbReference type="InterPro" id="IPR013249">
    <property type="entry name" value="RNA_pol_sigma70_r4_t2"/>
</dbReference>
<dbReference type="RefSeq" id="WP_046859927.1">
    <property type="nucleotide sequence ID" value="NZ_CP011412.1"/>
</dbReference>
<dbReference type="GO" id="GO:0006352">
    <property type="term" value="P:DNA-templated transcription initiation"/>
    <property type="evidence" value="ECO:0007669"/>
    <property type="project" value="InterPro"/>
</dbReference>
<dbReference type="Gene3D" id="1.10.1740.10">
    <property type="match status" value="1"/>
</dbReference>
<comment type="similarity">
    <text evidence="1">Belongs to the sigma-70 factor family. ECF subfamily.</text>
</comment>
<evidence type="ECO:0000313" key="8">
    <source>
        <dbReference type="Proteomes" id="UP000034410"/>
    </source>
</evidence>
<dbReference type="Pfam" id="PF04542">
    <property type="entry name" value="Sigma70_r2"/>
    <property type="match status" value="1"/>
</dbReference>
<sequence length="177" mass="20514">MRNLALVQNHNETTSHTDSDNDRLFNELAVTYTKDLQRYAYWLAGDRHTAEDLVQETLLRAWKSLHHLQNPKAAKGWLFTILRRENARRFERKQLQESDIPLESLEARDNYYDTSTEAFVLRRAIDELPAEYREPLVQQVIGGYSQKEIAEQLGISSAGVGTRLFRARNKLKQALVA</sequence>